<gene>
    <name evidence="5" type="ORF">KDN34_06730</name>
</gene>
<evidence type="ECO:0000313" key="5">
    <source>
        <dbReference type="EMBL" id="QUN07120.1"/>
    </source>
</evidence>
<evidence type="ECO:0000256" key="4">
    <source>
        <dbReference type="PIRNR" id="PIRNR006078"/>
    </source>
</evidence>
<proteinExistence type="inferred from homology"/>
<sequence>MKIVIAPDSFKESLSAMEVAAEIEAAFKLHLPHAEYLKVPVADGGEGTVQSMVDATNGSIIEIQVTGPLGNKVSAHYGILGQTADAPLTAVIEMAAASGLHHVKMADRNPLFTTTYGTGELINDALSRGIRHIILGLGGSATNDGGAGMAQALGVRLLDQAGEELPVGGGALSQLASVDLSQLQPLLSECTVEVACDVDNPLCGERGASAVFGPQKGATPEMVQLLDKALGHYADVLARSGFADLREQPGAGAAGGMGLGVMAFLGGKLRPGIDIVMEAVGLAEKLIGAHLVITGEGRIDGQTIYGKTPMGVLRLAKAQQIPVIGIAGCLGDGAEKVLEKGMDAIFDVIPAATDIEHALQHARPNLHRAARNIAAMWALGQQSKA</sequence>
<protein>
    <submittedName>
        <fullName evidence="5">Glycerate kinase</fullName>
    </submittedName>
</protein>
<dbReference type="NCBIfam" id="TIGR00045">
    <property type="entry name" value="glycerate kinase"/>
    <property type="match status" value="1"/>
</dbReference>
<keyword evidence="6" id="KW-1185">Reference proteome</keyword>
<evidence type="ECO:0000256" key="3">
    <source>
        <dbReference type="ARBA" id="ARBA00022777"/>
    </source>
</evidence>
<evidence type="ECO:0000313" key="6">
    <source>
        <dbReference type="Proteomes" id="UP000679575"/>
    </source>
</evidence>
<name>A0ABX7YWT8_9GAMM</name>
<dbReference type="Proteomes" id="UP000679575">
    <property type="component" value="Chromosome"/>
</dbReference>
<dbReference type="RefSeq" id="WP_212596123.1">
    <property type="nucleotide sequence ID" value="NZ_CP073587.1"/>
</dbReference>
<dbReference type="SUPFAM" id="SSF110738">
    <property type="entry name" value="Glycerate kinase I"/>
    <property type="match status" value="1"/>
</dbReference>
<dbReference type="InterPro" id="IPR018193">
    <property type="entry name" value="Glyc_kinase_flavodox-like_fold"/>
</dbReference>
<dbReference type="EMBL" id="CP073587">
    <property type="protein sequence ID" value="QUN07120.1"/>
    <property type="molecule type" value="Genomic_DNA"/>
</dbReference>
<dbReference type="GO" id="GO:0016301">
    <property type="term" value="F:kinase activity"/>
    <property type="evidence" value="ECO:0007669"/>
    <property type="project" value="UniProtKB-KW"/>
</dbReference>
<dbReference type="PANTHER" id="PTHR21599">
    <property type="entry name" value="GLYCERATE KINASE"/>
    <property type="match status" value="1"/>
</dbReference>
<keyword evidence="3 4" id="KW-0418">Kinase</keyword>
<dbReference type="Gene3D" id="3.40.50.10350">
    <property type="entry name" value="Glycerate kinase, domain 1"/>
    <property type="match status" value="1"/>
</dbReference>
<accession>A0ABX7YWT8</accession>
<comment type="similarity">
    <text evidence="1 4">Belongs to the glycerate kinase type-1 family.</text>
</comment>
<dbReference type="Gene3D" id="3.90.1510.10">
    <property type="entry name" value="Glycerate kinase, domain 2"/>
    <property type="match status" value="1"/>
</dbReference>
<keyword evidence="2 4" id="KW-0808">Transferase</keyword>
<dbReference type="InterPro" id="IPR036129">
    <property type="entry name" value="Glycerate_kinase_sf"/>
</dbReference>
<dbReference type="Pfam" id="PF02595">
    <property type="entry name" value="Gly_kinase"/>
    <property type="match status" value="1"/>
</dbReference>
<evidence type="ECO:0000256" key="1">
    <source>
        <dbReference type="ARBA" id="ARBA00006284"/>
    </source>
</evidence>
<reference evidence="5 6" key="1">
    <citation type="submission" date="2021-04" db="EMBL/GenBank/DDBJ databases">
        <title>Novel species identification of genus Shewanella.</title>
        <authorList>
            <person name="Liu G."/>
        </authorList>
    </citation>
    <scope>NUCLEOTIDE SEQUENCE [LARGE SCALE GENOMIC DNA]</scope>
    <source>
        <strain evidence="5 6">FJAT-54481</strain>
    </source>
</reference>
<dbReference type="PIRSF" id="PIRSF006078">
    <property type="entry name" value="GlxK"/>
    <property type="match status" value="1"/>
</dbReference>
<dbReference type="InterPro" id="IPR018197">
    <property type="entry name" value="Glycerate_kinase_RE-like"/>
</dbReference>
<evidence type="ECO:0000256" key="2">
    <source>
        <dbReference type="ARBA" id="ARBA00022679"/>
    </source>
</evidence>
<dbReference type="InterPro" id="IPR004381">
    <property type="entry name" value="Glycerate_kinase"/>
</dbReference>
<organism evidence="5 6">
    <name type="scientific">Shewanella yunxiaonensis</name>
    <dbReference type="NCBI Taxonomy" id="2829809"/>
    <lineage>
        <taxon>Bacteria</taxon>
        <taxon>Pseudomonadati</taxon>
        <taxon>Pseudomonadota</taxon>
        <taxon>Gammaproteobacteria</taxon>
        <taxon>Alteromonadales</taxon>
        <taxon>Shewanellaceae</taxon>
        <taxon>Shewanella</taxon>
    </lineage>
</organism>
<dbReference type="PANTHER" id="PTHR21599:SF0">
    <property type="entry name" value="GLYCERATE KINASE"/>
    <property type="match status" value="1"/>
</dbReference>